<dbReference type="InterPro" id="IPR040256">
    <property type="entry name" value="At4g02000-like"/>
</dbReference>
<dbReference type="Pfam" id="PF14111">
    <property type="entry name" value="DUF4283"/>
    <property type="match status" value="1"/>
</dbReference>
<feature type="domain" description="DUF4283" evidence="1">
    <location>
        <begin position="38"/>
        <end position="116"/>
    </location>
</feature>
<evidence type="ECO:0000313" key="3">
    <source>
        <dbReference type="Proteomes" id="UP001341840"/>
    </source>
</evidence>
<evidence type="ECO:0000313" key="2">
    <source>
        <dbReference type="EMBL" id="MED6155736.1"/>
    </source>
</evidence>
<dbReference type="PANTHER" id="PTHR31286:SF178">
    <property type="entry name" value="DUF4283 DOMAIN-CONTAINING PROTEIN"/>
    <property type="match status" value="1"/>
</dbReference>
<protein>
    <recommendedName>
        <fullName evidence="1">DUF4283 domain-containing protein</fullName>
    </recommendedName>
</protein>
<proteinExistence type="predicted"/>
<keyword evidence="3" id="KW-1185">Reference proteome</keyword>
<reference evidence="2 3" key="1">
    <citation type="journal article" date="2023" name="Plants (Basel)">
        <title>Bridging the Gap: Combining Genomics and Transcriptomics Approaches to Understand Stylosanthes scabra, an Orphan Legume from the Brazilian Caatinga.</title>
        <authorList>
            <person name="Ferreira-Neto J.R.C."/>
            <person name="da Silva M.D."/>
            <person name="Binneck E."/>
            <person name="de Melo N.F."/>
            <person name="da Silva R.H."/>
            <person name="de Melo A.L.T.M."/>
            <person name="Pandolfi V."/>
            <person name="Bustamante F.O."/>
            <person name="Brasileiro-Vidal A.C."/>
            <person name="Benko-Iseppon A.M."/>
        </authorList>
    </citation>
    <scope>NUCLEOTIDE SEQUENCE [LARGE SCALE GENOMIC DNA]</scope>
    <source>
        <tissue evidence="2">Leaves</tissue>
    </source>
</reference>
<dbReference type="Proteomes" id="UP001341840">
    <property type="component" value="Unassembled WGS sequence"/>
</dbReference>
<name>A0ABU6U3Q6_9FABA</name>
<accession>A0ABU6U3Q6</accession>
<sequence length="211" mass="24300">MSATINETINIDNDHNTVEEKSLILFDNEDVIEGVKGCNTSLIGRLLTDKNIIVAWIQSAMHNVWRKPEGMRVVEIKPKIYQIFFDKEQDLDRVLKGSPWLFRNSWFLLKKWDRKEEQLEIGLARGDIKVQIWNLPEHSKTKKLGRKIAETLGEVKECEIYENNRDLTRLVKATVALNTNKRLLKGVNIGSKEDGLIWVDMKKATVSGNRG</sequence>
<gene>
    <name evidence="2" type="ORF">PIB30_007601</name>
</gene>
<comment type="caution">
    <text evidence="2">The sequence shown here is derived from an EMBL/GenBank/DDBJ whole genome shotgun (WGS) entry which is preliminary data.</text>
</comment>
<dbReference type="PANTHER" id="PTHR31286">
    <property type="entry name" value="GLYCINE-RICH CELL WALL STRUCTURAL PROTEIN 1.8-LIKE"/>
    <property type="match status" value="1"/>
</dbReference>
<organism evidence="2 3">
    <name type="scientific">Stylosanthes scabra</name>
    <dbReference type="NCBI Taxonomy" id="79078"/>
    <lineage>
        <taxon>Eukaryota</taxon>
        <taxon>Viridiplantae</taxon>
        <taxon>Streptophyta</taxon>
        <taxon>Embryophyta</taxon>
        <taxon>Tracheophyta</taxon>
        <taxon>Spermatophyta</taxon>
        <taxon>Magnoliopsida</taxon>
        <taxon>eudicotyledons</taxon>
        <taxon>Gunneridae</taxon>
        <taxon>Pentapetalae</taxon>
        <taxon>rosids</taxon>
        <taxon>fabids</taxon>
        <taxon>Fabales</taxon>
        <taxon>Fabaceae</taxon>
        <taxon>Papilionoideae</taxon>
        <taxon>50 kb inversion clade</taxon>
        <taxon>dalbergioids sensu lato</taxon>
        <taxon>Dalbergieae</taxon>
        <taxon>Pterocarpus clade</taxon>
        <taxon>Stylosanthes</taxon>
    </lineage>
</organism>
<evidence type="ECO:0000259" key="1">
    <source>
        <dbReference type="Pfam" id="PF14111"/>
    </source>
</evidence>
<dbReference type="EMBL" id="JASCZI010120845">
    <property type="protein sequence ID" value="MED6155736.1"/>
    <property type="molecule type" value="Genomic_DNA"/>
</dbReference>
<dbReference type="InterPro" id="IPR025558">
    <property type="entry name" value="DUF4283"/>
</dbReference>